<sequence length="205" mass="22624">MERGDRVEVRIAVCLIELVIEEGKVFGNREIGNAWFMVRGVASDPILLVWPITGSTLKEDDKMRPLVASSSETVAVVVAVGIVLGGPPVTAKGLTLPAYLAVDALLKLERSVLGYLLVTSLLWRDWEVGGLGEWRAREEVEGRLMVAVPGQWCKRCWIKMVLRRSVQWECLVGVTVGRSRLNGGVLTADVIFYVEGGFDGCPERW</sequence>
<evidence type="ECO:0000313" key="2">
    <source>
        <dbReference type="Proteomes" id="UP000807504"/>
    </source>
</evidence>
<organism evidence="1 2">
    <name type="scientific">Argiope bruennichi</name>
    <name type="common">Wasp spider</name>
    <name type="synonym">Aranea bruennichi</name>
    <dbReference type="NCBI Taxonomy" id="94029"/>
    <lineage>
        <taxon>Eukaryota</taxon>
        <taxon>Metazoa</taxon>
        <taxon>Ecdysozoa</taxon>
        <taxon>Arthropoda</taxon>
        <taxon>Chelicerata</taxon>
        <taxon>Arachnida</taxon>
        <taxon>Araneae</taxon>
        <taxon>Araneomorphae</taxon>
        <taxon>Entelegynae</taxon>
        <taxon>Araneoidea</taxon>
        <taxon>Araneidae</taxon>
        <taxon>Argiope</taxon>
    </lineage>
</organism>
<proteinExistence type="predicted"/>
<protein>
    <submittedName>
        <fullName evidence="1">Uncharacterized protein</fullName>
    </submittedName>
</protein>
<comment type="caution">
    <text evidence="1">The sequence shown here is derived from an EMBL/GenBank/DDBJ whole genome shotgun (WGS) entry which is preliminary data.</text>
</comment>
<dbReference type="EMBL" id="JABXBU010000188">
    <property type="protein sequence ID" value="KAF8784195.1"/>
    <property type="molecule type" value="Genomic_DNA"/>
</dbReference>
<reference evidence="1" key="2">
    <citation type="submission" date="2020-06" db="EMBL/GenBank/DDBJ databases">
        <authorList>
            <person name="Sheffer M."/>
        </authorList>
    </citation>
    <scope>NUCLEOTIDE SEQUENCE</scope>
</reference>
<keyword evidence="2" id="KW-1185">Reference proteome</keyword>
<dbReference type="AlphaFoldDB" id="A0A8T0F1H3"/>
<gene>
    <name evidence="1" type="ORF">HNY73_011576</name>
</gene>
<dbReference type="Proteomes" id="UP000807504">
    <property type="component" value="Unassembled WGS sequence"/>
</dbReference>
<evidence type="ECO:0000313" key="1">
    <source>
        <dbReference type="EMBL" id="KAF8784195.1"/>
    </source>
</evidence>
<reference evidence="1" key="1">
    <citation type="journal article" date="2020" name="bioRxiv">
        <title>Chromosome-level reference genome of the European wasp spider Argiope bruennichi: a resource for studies on range expansion and evolutionary adaptation.</title>
        <authorList>
            <person name="Sheffer M.M."/>
            <person name="Hoppe A."/>
            <person name="Krehenwinkel H."/>
            <person name="Uhl G."/>
            <person name="Kuss A.W."/>
            <person name="Jensen L."/>
            <person name="Jensen C."/>
            <person name="Gillespie R.G."/>
            <person name="Hoff K.J."/>
            <person name="Prost S."/>
        </authorList>
    </citation>
    <scope>NUCLEOTIDE SEQUENCE</scope>
</reference>
<name>A0A8T0F1H3_ARGBR</name>
<accession>A0A8T0F1H3</accession>